<name>A0A9E9LUY4_9BURK</name>
<dbReference type="Proteomes" id="UP001156215">
    <property type="component" value="Chromosome"/>
</dbReference>
<evidence type="ECO:0000313" key="2">
    <source>
        <dbReference type="Proteomes" id="UP001156215"/>
    </source>
</evidence>
<accession>A0A9E9LUY4</accession>
<proteinExistence type="predicted"/>
<reference evidence="1" key="1">
    <citation type="journal article" date="2022" name="Front. Microbiol.">
        <title>New perspectives on an old grouping: The genomic and phenotypic variability of Oxalobacter formigenes and the implications for calcium oxalate stone prevention.</title>
        <authorList>
            <person name="Chmiel J.A."/>
            <person name="Carr C."/>
            <person name="Stuivenberg G.A."/>
            <person name="Venema R."/>
            <person name="Chanyi R.M."/>
            <person name="Al K.F."/>
            <person name="Giguere D."/>
            <person name="Say H."/>
            <person name="Akouris P.P."/>
            <person name="Dominguez Romero S.A."/>
            <person name="Kwong A."/>
            <person name="Tai V."/>
            <person name="Koval S.F."/>
            <person name="Razvi H."/>
            <person name="Bjazevic J."/>
            <person name="Burton J.P."/>
        </authorList>
    </citation>
    <scope>NUCLEOTIDE SEQUENCE</scope>
    <source>
        <strain evidence="1">WoOx3</strain>
    </source>
</reference>
<sequence length="119" mass="13576">MLKRDIDLKVGEVVSFSPQATVHLWDEKTRQISVCFFVEDELHILPSYPNDMYESLEAPSTFIPKAGDHVVLNSGSPVLQVEHIDDTHQLARVGWTRENGKQETALFSFPELQGRYYKG</sequence>
<organism evidence="1 2">
    <name type="scientific">Oxalobacter vibrioformis</name>
    <dbReference type="NCBI Taxonomy" id="933080"/>
    <lineage>
        <taxon>Bacteria</taxon>
        <taxon>Pseudomonadati</taxon>
        <taxon>Pseudomonadota</taxon>
        <taxon>Betaproteobacteria</taxon>
        <taxon>Burkholderiales</taxon>
        <taxon>Oxalobacteraceae</taxon>
        <taxon>Oxalobacter</taxon>
    </lineage>
</organism>
<keyword evidence="2" id="KW-1185">Reference proteome</keyword>
<gene>
    <name evidence="1" type="ORF">NB640_00270</name>
</gene>
<dbReference type="KEGG" id="ovb:NB640_00270"/>
<protein>
    <submittedName>
        <fullName evidence="1">Uncharacterized protein</fullName>
    </submittedName>
</protein>
<evidence type="ECO:0000313" key="1">
    <source>
        <dbReference type="EMBL" id="WAW10145.1"/>
    </source>
</evidence>
<dbReference type="AlphaFoldDB" id="A0A9E9LUY4"/>
<dbReference type="RefSeq" id="WP_269309145.1">
    <property type="nucleotide sequence ID" value="NZ_CP098242.1"/>
</dbReference>
<dbReference type="EMBL" id="CP098242">
    <property type="protein sequence ID" value="WAW10145.1"/>
    <property type="molecule type" value="Genomic_DNA"/>
</dbReference>